<dbReference type="RefSeq" id="WP_154331634.1">
    <property type="nucleotide sequence ID" value="NZ_CP046052.1"/>
</dbReference>
<evidence type="ECO:0000256" key="1">
    <source>
        <dbReference type="SAM" id="MobiDB-lite"/>
    </source>
</evidence>
<name>A0A6B8KIC2_9HYPH</name>
<keyword evidence="4" id="KW-1185">Reference proteome</keyword>
<keyword evidence="2" id="KW-0732">Signal</keyword>
<organism evidence="3 4">
    <name type="scientific">Methylocystis heyeri</name>
    <dbReference type="NCBI Taxonomy" id="391905"/>
    <lineage>
        <taxon>Bacteria</taxon>
        <taxon>Pseudomonadati</taxon>
        <taxon>Pseudomonadota</taxon>
        <taxon>Alphaproteobacteria</taxon>
        <taxon>Hyphomicrobiales</taxon>
        <taxon>Methylocystaceae</taxon>
        <taxon>Methylocystis</taxon>
    </lineage>
</organism>
<feature type="signal peptide" evidence="2">
    <location>
        <begin position="1"/>
        <end position="25"/>
    </location>
</feature>
<evidence type="ECO:0000313" key="4">
    <source>
        <dbReference type="Proteomes" id="UP000309061"/>
    </source>
</evidence>
<accession>A0A6B8KIC2</accession>
<dbReference type="EMBL" id="CP046052">
    <property type="protein sequence ID" value="QGM46260.1"/>
    <property type="molecule type" value="Genomic_DNA"/>
</dbReference>
<protein>
    <submittedName>
        <fullName evidence="3">Uncharacterized protein</fullName>
    </submittedName>
</protein>
<feature type="compositionally biased region" description="Basic and acidic residues" evidence="1">
    <location>
        <begin position="45"/>
        <end position="76"/>
    </location>
</feature>
<proteinExistence type="predicted"/>
<gene>
    <name evidence="3" type="ORF">H2LOC_011435</name>
</gene>
<reference evidence="3 4" key="1">
    <citation type="submission" date="2019-11" db="EMBL/GenBank/DDBJ databases">
        <title>The genome sequence of Methylocystis heyeri.</title>
        <authorList>
            <person name="Oshkin I.Y."/>
            <person name="Miroshnikov K."/>
            <person name="Dedysh S.N."/>
        </authorList>
    </citation>
    <scope>NUCLEOTIDE SEQUENCE [LARGE SCALE GENOMIC DNA]</scope>
    <source>
        <strain evidence="3 4">H2</strain>
    </source>
</reference>
<evidence type="ECO:0000313" key="3">
    <source>
        <dbReference type="EMBL" id="QGM46260.1"/>
    </source>
</evidence>
<evidence type="ECO:0000256" key="2">
    <source>
        <dbReference type="SAM" id="SignalP"/>
    </source>
</evidence>
<dbReference type="Proteomes" id="UP000309061">
    <property type="component" value="Chromosome"/>
</dbReference>
<sequence>MIKLKIIAIMLGSFLLGGYAHIAQAAPIAPLPSAVSKGDPFVLQVKKEQRKQRQEGRQGNRSERQGGREERREDRR</sequence>
<dbReference type="AlphaFoldDB" id="A0A6B8KIC2"/>
<feature type="chain" id="PRO_5025376825" evidence="2">
    <location>
        <begin position="26"/>
        <end position="76"/>
    </location>
</feature>
<dbReference type="KEGG" id="mhey:H2LOC_011435"/>
<feature type="region of interest" description="Disordered" evidence="1">
    <location>
        <begin position="42"/>
        <end position="76"/>
    </location>
</feature>